<feature type="coiled-coil region" evidence="1">
    <location>
        <begin position="1761"/>
        <end position="1862"/>
    </location>
</feature>
<feature type="compositionally biased region" description="Polar residues" evidence="2">
    <location>
        <begin position="2645"/>
        <end position="2660"/>
    </location>
</feature>
<organism evidence="3 4">
    <name type="scientific">Fasciola hepatica</name>
    <name type="common">Liver fluke</name>
    <dbReference type="NCBI Taxonomy" id="6192"/>
    <lineage>
        <taxon>Eukaryota</taxon>
        <taxon>Metazoa</taxon>
        <taxon>Spiralia</taxon>
        <taxon>Lophotrochozoa</taxon>
        <taxon>Platyhelminthes</taxon>
        <taxon>Trematoda</taxon>
        <taxon>Digenea</taxon>
        <taxon>Plagiorchiida</taxon>
        <taxon>Echinostomata</taxon>
        <taxon>Echinostomatoidea</taxon>
        <taxon>Fasciolidae</taxon>
        <taxon>Fasciola</taxon>
    </lineage>
</organism>
<gene>
    <name evidence="3" type="ORF">D915_001202</name>
</gene>
<feature type="region of interest" description="Disordered" evidence="2">
    <location>
        <begin position="3117"/>
        <end position="3150"/>
    </location>
</feature>
<keyword evidence="4" id="KW-1185">Reference proteome</keyword>
<feature type="coiled-coil region" evidence="1">
    <location>
        <begin position="1537"/>
        <end position="1581"/>
    </location>
</feature>
<evidence type="ECO:0000256" key="2">
    <source>
        <dbReference type="SAM" id="MobiDB-lite"/>
    </source>
</evidence>
<dbReference type="Gene3D" id="1.20.58.60">
    <property type="match status" value="3"/>
</dbReference>
<reference evidence="3" key="1">
    <citation type="submission" date="2019-03" db="EMBL/GenBank/DDBJ databases">
        <title>Improved annotation for the trematode Fasciola hepatica.</title>
        <authorList>
            <person name="Choi Y.-J."/>
            <person name="Martin J."/>
            <person name="Mitreva M."/>
        </authorList>
    </citation>
    <scope>NUCLEOTIDE SEQUENCE [LARGE SCALE GENOMIC DNA]</scope>
</reference>
<name>A0A4E0RJM2_FASHE</name>
<feature type="coiled-coil region" evidence="1">
    <location>
        <begin position="304"/>
        <end position="338"/>
    </location>
</feature>
<dbReference type="Proteomes" id="UP000230066">
    <property type="component" value="Unassembled WGS sequence"/>
</dbReference>
<keyword evidence="1" id="KW-0175">Coiled coil</keyword>
<feature type="compositionally biased region" description="Polar residues" evidence="2">
    <location>
        <begin position="3140"/>
        <end position="3150"/>
    </location>
</feature>
<feature type="coiled-coil region" evidence="1">
    <location>
        <begin position="837"/>
        <end position="927"/>
    </location>
</feature>
<dbReference type="EMBL" id="JXXN02000290">
    <property type="protein sequence ID" value="THD27895.1"/>
    <property type="molecule type" value="Genomic_DNA"/>
</dbReference>
<dbReference type="SUPFAM" id="SSF46966">
    <property type="entry name" value="Spectrin repeat"/>
    <property type="match status" value="1"/>
</dbReference>
<evidence type="ECO:0000313" key="4">
    <source>
        <dbReference type="Proteomes" id="UP000230066"/>
    </source>
</evidence>
<feature type="compositionally biased region" description="Low complexity" evidence="2">
    <location>
        <begin position="1927"/>
        <end position="1940"/>
    </location>
</feature>
<evidence type="ECO:0000313" key="3">
    <source>
        <dbReference type="EMBL" id="THD27895.1"/>
    </source>
</evidence>
<feature type="compositionally biased region" description="Low complexity" evidence="2">
    <location>
        <begin position="3059"/>
        <end position="3069"/>
    </location>
</feature>
<sequence length="3346" mass="381882">MKNHESKVKNQLALLDECEDSIIEAFASLKENGNSLAKLKEAMIKASRAEVPRLVRLLEGLRAKYTTSVANSVNTGVAKAEQLFQVPPDNKGVQVSAPMKARLQQRLAELNDGFKQQGEEIGVIETKLHAIMQSIKVADERGQKVNDWLVTQERLLANLSSGPSPGTDSEPEQVDNVATRVQAQVEWQKDCQSCPANAKTVVVYLLQNVLTEATAQYSCLEELQSGLVEANQWLVQTEKNYVQMHTANKLSNSGNAHDLRQSYQHALIRMDEELRTGHLYVDKCKEAIQQLIEVTHRHNTTAVVMIARRELSQFQASLGKLQRQVETEQNNVESKLNKRTKFMNDLSANDHWVKEVESQLSQRTDAGEQNSLQEIVTQKQTEVHRLNRLIHQLESRDAQWQYQSVIAEDMANDMELQDRLEAWRCQLHALLDRARQNLAEHTTRMSELQECQCTVDTLRTQVNEIERQRNMLISSLDNSLDDGKDGMREMQERLVASKDKIKLLLSKKDEIYLQMDEMTAVSCEIQNAPAELIHLKEEADKIFQNLDIDFSRLEAHISATKELDVLMIRFNQQLNNTEAQSNELLTRLPVLNEGCELADALTFYQQRSRDLRDMISHLECTIDTLQTEIESHLTRSVCLEGFLETDSIRLLKSRVRSQVEQLQSKLYDHQTRRDKLVSDLKSSLACEREAKAYMESLEGEVNDLRQVTRAESIEVSSKAVRDMLSRIKSEGSVTRDTLNKSIQTTIQTMRADQIQKDAVQFGRLVESIRMIPTRFDRQLSEVQHSLEQLLTDYQDLAKAEGYHLNQATDIRHELDLVGSLTNSCRAKLNEMFNENDFHEIGQQIEQLMNKLDAQKKRLAKIQHDVTSQNTVSNELKATLSQLEKLYTDVRADLNDCDCLRDSRSKAANQYRQAIHRCECALSTLERQIDVVCKPTDIQLERQSPTTLVDQLIDQLETAKRLLVKQPASSRCEETTVTELSSAIDNLVQSAADLNLSIRGSEWTRFLMDIDRYLSRLTTERERLIRAASLKQSFYTRLSNVESRLMEMEKVLQNEIQASAVNPVFTNPVQAELKEISSELQKLDELTPQLHSILPEEQRLILDRLSQTHVTHKHLLQLCSQLHENLQAKAIEEEQLNATVVDVLKQIVSFKENLTELEAQMPVIGESNSESNSPLVKLRQWFTTNLPRVQKLEHEREEIEQKLGKLQSRLIDNKSTHSAELEAGLDQIKPERVRRLQTEMTRHKSNLDQYELMLAQLAQTVIEFEVRRDRLRDNNSQLNPTEMEEWVQTTLHLEEQKWKALLEEIDHFKVERLPELANLETQLPIRLPRSMSHELQERLHVLCAEVGKQVEQNKRANTFRNRLSTVLKSFHEAVIKARTDYGRILQTLVPRLNELDGTSRPTEICESLQKHLDSAAKRGVAFRTDALRRLNEIWQQVVSEAKQIEAGDMIKDTTTYAAFLDLQTEFDHIHAEIQTLNIQIKQLRQQWIESDQRFEAQKLSEPNEFVADHVTGMSSISPIWSLTGSINGTGVPSENEVTNEAKQNLARLQLQMTTYQKKTQHLEVKYKTLVEQKAENEELTNQLFDVLQCVNSLANHDFGRFNQTDYDKQVPQEATCRVFNELRARYQTLQNEMNEAIHLEQTRMAHLSRLIQSVIDLDTWHLEFYALLSGWFTVRDKNVVKAGAEMTQLKFSVAQGQACYQSIEDWSKQLAEADSSKVVAALTRAQISRANQIVCFASSRPEQFQADLETRDHNTRQINQGISQQMENLAAWQQKFKQLKSDSIKLVAIASQDYDGLRQIGTQLSECLDNLEEQCTELRANRARFNQKKEDWRPTDPSQNIQIDDLEKKFDTCQKTADELIRSLEQVRMRFVDVNTFIQRSRQWLHEVSEQIPKARETRSPVRLPPHPLDIGIGRSAAQHKMAQMQARSRSPSQSRTPPGRNGMVEQNCGTPTTITRLRRTLHQDRLDWLNQLVTDLNSAGSRLIQEAQTRAGRLESELNPFRLEVSSVHEENGRIREEFEQVLSYASYMRQEVAETLDALNQFEQGAESWRKWYDGVRSQLRSVVKSSLIGYTGIEQGERNLMSTDYPTMDLTSPIADTIQRYQELTNQIANGRAELTRLEALSTDLLERCNEASAQQRFAQLQSLHDTLVDSCRDILPKLQTVANDEREFYRDLTELENVLKEKNARLETAPTERAKWNQLEEQNQRTKSTIIELERLQPKLFNLSDKADRVCHATSVVALAMHNLLLIDPIPSADSSFLASSLDSSLHGGVGSKAKRALKEFRERWKSTSQRLEQLIDQSTEAITQQNRLNHIQENLAKWLDSVERRLDRLHHEVPGKGHQITNDPKADSPTTTRHLGTWSHGALWSQHVESFKNLLCEAEQMDAEADELRRGNAENFPDTLARSVKELTERVANMRTRIQKRVSWLRDVDDLINLFRHEAQETERWMTSVNFRLNTPSNQQTGIKEALSLTGNLPASSSEGVKFTAHEVLVKEIETDGTKLVTGVHNLAHELIHAALNETASGTEGYRYSALGACEVAGCDLRETPFNQQTMSTLQYLVQPNARPLGMIALDSVQRTKELETNHANLYATALALQNRIQEHRSRWKAYVGLLHSIALTLIMDLPHWWSKQYGDQPRSGTGIGNSTTPGTTNVNTNSPFQFRASLNRTDYSIPYLSGQLEHLALTATDKIPAPKTNNLTEVDQLLEDTSIMETQMNNYRKEMASYGRDAIHLTGLDDVVDPRTSLGSPTPMEQMPVDQLCQRVNATIERESRKLGIWASKLQELRAEWHRYTTDRDLFRRWLTDRQAAAQHLLELRSRATDPQSDENRALEFAIRFPTIYRDFLSTLRQKEHQLTGLLQQHAQLVAHNPQVTDSQLDSIKSDYYCLLTRTEARIRKAQLRRGSVDFEPFLRPNYTPRVFQSDPAPEETEDGRPVPEMALNVAMVGQMNVQSTESELTCDVRFGPRNSGGNRGIAKCFWPYDNGWDTNESVSHKPRSDRQGVPLSRIDALIQQSAKTVHHTKVLNQLARSVRKLNEELTGVELDDFQSRLQYLGLIDQSSRNRSGQSNRTERGSRTRPSSTESVRRNLPRRIESDVGLDATKHYYHLRTSMSVLPLDTGRLTDSGQLPDSGRARHHSTNQKYPLSSAEPQISQSWNFRMRQSALDGLHRPRSASSQPQHSRLTQSHNTGFDMIQQIPDRERPQTIGSATTIHPTGNGVLTKTTAATAATRQSSLESTPANGYRVPPSTHITTTAATSTNTNIGVTSLLPTQQPTRMLMMNSLNKGILSSCSSGYDRTRPTTQDVSRTRPSPSLIPVRKALVGRHGLACVSDYVIRRPSEITPWKP</sequence>
<feature type="region of interest" description="Disordered" evidence="2">
    <location>
        <begin position="3290"/>
        <end position="3311"/>
    </location>
</feature>
<accession>A0A4E0RJM2</accession>
<feature type="compositionally biased region" description="Polar residues" evidence="2">
    <location>
        <begin position="3173"/>
        <end position="3188"/>
    </location>
</feature>
<proteinExistence type="predicted"/>
<protein>
    <submittedName>
        <fullName evidence="3">Uncharacterized protein</fullName>
    </submittedName>
</protein>
<feature type="region of interest" description="Disordered" evidence="2">
    <location>
        <begin position="1916"/>
        <end position="1949"/>
    </location>
</feature>
<comment type="caution">
    <text evidence="3">The sequence shown here is derived from an EMBL/GenBank/DDBJ whole genome shotgun (WGS) entry which is preliminary data.</text>
</comment>
<feature type="region of interest" description="Disordered" evidence="2">
    <location>
        <begin position="3058"/>
        <end position="3095"/>
    </location>
</feature>
<feature type="region of interest" description="Disordered" evidence="2">
    <location>
        <begin position="2338"/>
        <end position="2357"/>
    </location>
</feature>
<dbReference type="PANTHER" id="PTHR19327:SF0">
    <property type="entry name" value="GOLGIN SUBFAMILY A MEMBER 4"/>
    <property type="match status" value="1"/>
</dbReference>
<dbReference type="PANTHER" id="PTHR19327">
    <property type="entry name" value="GOLGIN"/>
    <property type="match status" value="1"/>
</dbReference>
<feature type="coiled-coil region" evidence="1">
    <location>
        <begin position="1232"/>
        <end position="1273"/>
    </location>
</feature>
<feature type="region of interest" description="Disordered" evidence="2">
    <location>
        <begin position="2638"/>
        <end position="2660"/>
    </location>
</feature>
<feature type="region of interest" description="Disordered" evidence="2">
    <location>
        <begin position="3166"/>
        <end position="3188"/>
    </location>
</feature>
<evidence type="ECO:0000256" key="1">
    <source>
        <dbReference type="SAM" id="Coils"/>
    </source>
</evidence>
<feature type="coiled-coil region" evidence="1">
    <location>
        <begin position="431"/>
        <end position="507"/>
    </location>
</feature>
<feature type="coiled-coil region" evidence="1">
    <location>
        <begin position="2096"/>
        <end position="2137"/>
    </location>
</feature>
<feature type="coiled-coil region" evidence="1">
    <location>
        <begin position="2172"/>
        <end position="2219"/>
    </location>
</feature>